<feature type="compositionally biased region" description="Pro residues" evidence="1">
    <location>
        <begin position="105"/>
        <end position="114"/>
    </location>
</feature>
<evidence type="ECO:0000313" key="2">
    <source>
        <dbReference type="Proteomes" id="UP000504632"/>
    </source>
</evidence>
<dbReference type="Proteomes" id="UP000504632">
    <property type="component" value="Chromosome 15"/>
</dbReference>
<organism evidence="2 4">
    <name type="scientific">Chanos chanos</name>
    <name type="common">Milkfish</name>
    <name type="synonym">Mugil chanos</name>
    <dbReference type="NCBI Taxonomy" id="29144"/>
    <lineage>
        <taxon>Eukaryota</taxon>
        <taxon>Metazoa</taxon>
        <taxon>Chordata</taxon>
        <taxon>Craniata</taxon>
        <taxon>Vertebrata</taxon>
        <taxon>Euteleostomi</taxon>
        <taxon>Actinopterygii</taxon>
        <taxon>Neopterygii</taxon>
        <taxon>Teleostei</taxon>
        <taxon>Ostariophysi</taxon>
        <taxon>Gonorynchiformes</taxon>
        <taxon>Chanidae</taxon>
        <taxon>Chanos</taxon>
    </lineage>
</organism>
<evidence type="ECO:0000313" key="4">
    <source>
        <dbReference type="RefSeq" id="XP_030648344.1"/>
    </source>
</evidence>
<feature type="compositionally biased region" description="Polar residues" evidence="1">
    <location>
        <begin position="597"/>
        <end position="610"/>
    </location>
</feature>
<feature type="compositionally biased region" description="Basic and acidic residues" evidence="1">
    <location>
        <begin position="385"/>
        <end position="418"/>
    </location>
</feature>
<keyword evidence="2" id="KW-1185">Reference proteome</keyword>
<sequence>MVRPHSGLSRLKERHFSDGYRNMPYEGRFGPPLRSQRGIRGNPGKAPPSWREANSSGQHLYGKRSPHMGEHRDRPHGQWMTHSQDHYEHYPGSPEPHRTHRRPSPPRSSHPPPAQHRQSPHSPLHGPPGHRQAPFHVPHSSPRLYHGLSSDRRGPSPSSHSPRNPYLGPQRRPSPANSLDRNWDTPSHSSPRERHFGRPDQGGHWNGPGGFPQPRNGESGVPGSPQRKLREFHGRSSYPERWSTDGDPRKQHGEVGRVRVRDGPGRRGPDWAHPHPRPSYPPYSWKSAPYPPPPRFRPPHRALERPIRPPLKRRSESQGWPQSSMGSDAGHVPSKRPRREMSVRPPPRGFGGRGLSLKDKSRILKGRKFRAESVARFKLPPPHPGKPEKAHRPKDGSHPAAEKARLKDHQKTESKRPGPQESPPKTEANSAKPEGSSDTQVESRRSVSAHSSSPIDRRLSQDLVVVSQWQAGPGPSPTPKNGTSWRDRAAKTKTESVKTHGSIMLNERFTKLHRPGGSQRRPREHLYSDRPEDRPYGTGKPLRKQGPFLRHGVRPGPGPNRGPVSEPPPLPPPAARRPLMGMVVSRPLFQQKPVFRKSQSIMSKYRNLQSLRHRPAPPQSTSNRPAPPQSTSNRPARPQSTSNRRW</sequence>
<dbReference type="RefSeq" id="XP_030648344.1">
    <property type="nucleotide sequence ID" value="XM_030792484.1"/>
</dbReference>
<dbReference type="RefSeq" id="XP_030648343.1">
    <property type="nucleotide sequence ID" value="XM_030792483.1"/>
</dbReference>
<reference evidence="3 4" key="1">
    <citation type="submission" date="2025-04" db="UniProtKB">
        <authorList>
            <consortium name="RefSeq"/>
        </authorList>
    </citation>
    <scope>IDENTIFICATION</scope>
</reference>
<feature type="compositionally biased region" description="Basic and acidic residues" evidence="1">
    <location>
        <begin position="242"/>
        <end position="273"/>
    </location>
</feature>
<feature type="compositionally biased region" description="Polar residues" evidence="1">
    <location>
        <begin position="175"/>
        <end position="189"/>
    </location>
</feature>
<proteinExistence type="predicted"/>
<feature type="region of interest" description="Disordered" evidence="1">
    <location>
        <begin position="1"/>
        <end position="646"/>
    </location>
</feature>
<feature type="compositionally biased region" description="Basic and acidic residues" evidence="1">
    <location>
        <begin position="524"/>
        <end position="535"/>
    </location>
</feature>
<feature type="compositionally biased region" description="Polar residues" evidence="1">
    <location>
        <begin position="619"/>
        <end position="646"/>
    </location>
</feature>
<feature type="compositionally biased region" description="Basic and acidic residues" evidence="1">
    <location>
        <begin position="485"/>
        <end position="498"/>
    </location>
</feature>
<feature type="compositionally biased region" description="Basic and acidic residues" evidence="1">
    <location>
        <begin position="67"/>
        <end position="76"/>
    </location>
</feature>
<evidence type="ECO:0000256" key="1">
    <source>
        <dbReference type="SAM" id="MobiDB-lite"/>
    </source>
</evidence>
<dbReference type="AlphaFoldDB" id="A0A6J2WVQ5"/>
<dbReference type="OrthoDB" id="8963371at2759"/>
<feature type="compositionally biased region" description="Polar residues" evidence="1">
    <location>
        <begin position="317"/>
        <end position="326"/>
    </location>
</feature>
<accession>A0A6J2WVQ5</accession>
<feature type="compositionally biased region" description="Low complexity" evidence="1">
    <location>
        <begin position="120"/>
        <end position="130"/>
    </location>
</feature>
<protein>
    <submittedName>
        <fullName evidence="3 4">Extensin-like</fullName>
    </submittedName>
</protein>
<dbReference type="GeneID" id="115828485"/>
<feature type="compositionally biased region" description="Pro residues" evidence="1">
    <location>
        <begin position="556"/>
        <end position="575"/>
    </location>
</feature>
<name>A0A6J2WVQ5_CHACN</name>
<evidence type="ECO:0000313" key="3">
    <source>
        <dbReference type="RefSeq" id="XP_030648343.1"/>
    </source>
</evidence>
<gene>
    <name evidence="3 4" type="primary">LOC115828485</name>
</gene>